<dbReference type="Gene3D" id="3.10.200.10">
    <property type="entry name" value="Alpha carbonic anhydrase"/>
    <property type="match status" value="1"/>
</dbReference>
<dbReference type="PANTHER" id="PTHR18952">
    <property type="entry name" value="CARBONIC ANHYDRASE"/>
    <property type="match status" value="1"/>
</dbReference>
<evidence type="ECO:0000259" key="3">
    <source>
        <dbReference type="PROSITE" id="PS51144"/>
    </source>
</evidence>
<reference evidence="4" key="1">
    <citation type="submission" date="2025-08" db="UniProtKB">
        <authorList>
            <consortium name="Ensembl"/>
        </authorList>
    </citation>
    <scope>IDENTIFICATION</scope>
</reference>
<name>A0A8C4N937_EPTBU</name>
<dbReference type="PANTHER" id="PTHR18952:SF84">
    <property type="entry name" value="CARBONIC ANHYDRASE 14"/>
    <property type="match status" value="1"/>
</dbReference>
<dbReference type="SMART" id="SM01057">
    <property type="entry name" value="Carb_anhydrase"/>
    <property type="match status" value="1"/>
</dbReference>
<dbReference type="AlphaFoldDB" id="A0A8C4N937"/>
<proteinExistence type="inferred from homology"/>
<feature type="chain" id="PRO_5034699241" description="Alpha-carbonic anhydrase domain-containing protein" evidence="2">
    <location>
        <begin position="20"/>
        <end position="398"/>
    </location>
</feature>
<dbReference type="GO" id="GO:0004089">
    <property type="term" value="F:carbonate dehydratase activity"/>
    <property type="evidence" value="ECO:0007669"/>
    <property type="project" value="InterPro"/>
</dbReference>
<dbReference type="OMA" id="TWPRERN"/>
<dbReference type="Ensembl" id="ENSEBUT00000003615.1">
    <property type="protein sequence ID" value="ENSEBUP00000003249.1"/>
    <property type="gene ID" value="ENSEBUG00000002385.1"/>
</dbReference>
<dbReference type="InterPro" id="IPR001148">
    <property type="entry name" value="CA_dom"/>
</dbReference>
<feature type="signal peptide" evidence="2">
    <location>
        <begin position="1"/>
        <end position="19"/>
    </location>
</feature>
<feature type="domain" description="Alpha-carbonic anhydrase" evidence="3">
    <location>
        <begin position="41"/>
        <end position="302"/>
    </location>
</feature>
<evidence type="ECO:0000256" key="1">
    <source>
        <dbReference type="ARBA" id="ARBA00010718"/>
    </source>
</evidence>
<comment type="similarity">
    <text evidence="1">Belongs to the alpha-carbonic anhydrase family.</text>
</comment>
<evidence type="ECO:0000313" key="4">
    <source>
        <dbReference type="Ensembl" id="ENSEBUP00000003249.1"/>
    </source>
</evidence>
<dbReference type="Proteomes" id="UP000694388">
    <property type="component" value="Unplaced"/>
</dbReference>
<evidence type="ECO:0000256" key="2">
    <source>
        <dbReference type="SAM" id="SignalP"/>
    </source>
</evidence>
<keyword evidence="5" id="KW-1185">Reference proteome</keyword>
<protein>
    <recommendedName>
        <fullName evidence="3">Alpha-carbonic anhydrase domain-containing protein</fullName>
    </recommendedName>
</protein>
<dbReference type="GeneTree" id="ENSGT00940000155529"/>
<reference evidence="4" key="2">
    <citation type="submission" date="2025-09" db="UniProtKB">
        <authorList>
            <consortium name="Ensembl"/>
        </authorList>
    </citation>
    <scope>IDENTIFICATION</scope>
</reference>
<dbReference type="GO" id="GO:0008270">
    <property type="term" value="F:zinc ion binding"/>
    <property type="evidence" value="ECO:0007669"/>
    <property type="project" value="InterPro"/>
</dbReference>
<organism evidence="4 5">
    <name type="scientific">Eptatretus burgeri</name>
    <name type="common">Inshore hagfish</name>
    <dbReference type="NCBI Taxonomy" id="7764"/>
    <lineage>
        <taxon>Eukaryota</taxon>
        <taxon>Metazoa</taxon>
        <taxon>Chordata</taxon>
        <taxon>Craniata</taxon>
        <taxon>Vertebrata</taxon>
        <taxon>Cyclostomata</taxon>
        <taxon>Myxini</taxon>
        <taxon>Myxiniformes</taxon>
        <taxon>Myxinidae</taxon>
        <taxon>Eptatretinae</taxon>
        <taxon>Eptatretus</taxon>
    </lineage>
</organism>
<sequence>MPRAVLWLFLGACLLAGYAWTWPRERNNRERNRSRSSSGGQTWAYTGSHGPLLWPKIFPECDGPGQSPVNILSAAATSQPTFGPLRFRGWTTASRDSRIHNDGTTVNVHLSGDYFLSDGGLDEQYRASWMTFHWGECNATGGSEHWIDHRGFPLEMQIYAHSGDFSTFEAAVKGGAKLAALSIMFELSKQKNRAYNPIVEGMRMVSQPEVDKLLPPFRPSDLLPAKLSDYFRYSGSLTVPPCTSDVAWTVFAEPVTISMQQLRAFCGVMIMERTDSAIMLDYLQNNYRPLQPHYRGPLYRSFTPKATVNFAGNPTSAALTLRLHHSRDCSSEPRIMEVKLLNGSDSGSFILVTWERPLTVPDHILGYSVVFGLLELGGSQAAAARNLTTDDEQDMVRT</sequence>
<accession>A0A8C4N937</accession>
<evidence type="ECO:0000313" key="5">
    <source>
        <dbReference type="Proteomes" id="UP000694388"/>
    </source>
</evidence>
<dbReference type="GO" id="GO:0005886">
    <property type="term" value="C:plasma membrane"/>
    <property type="evidence" value="ECO:0007669"/>
    <property type="project" value="TreeGrafter"/>
</dbReference>
<dbReference type="InterPro" id="IPR023561">
    <property type="entry name" value="Carbonic_anhydrase_a-class"/>
</dbReference>
<dbReference type="InterPro" id="IPR036398">
    <property type="entry name" value="CA_dom_sf"/>
</dbReference>
<dbReference type="Pfam" id="PF00194">
    <property type="entry name" value="Carb_anhydrase"/>
    <property type="match status" value="1"/>
</dbReference>
<keyword evidence="2" id="KW-0732">Signal</keyword>
<dbReference type="SUPFAM" id="SSF51069">
    <property type="entry name" value="Carbonic anhydrase"/>
    <property type="match status" value="1"/>
</dbReference>
<dbReference type="PROSITE" id="PS51144">
    <property type="entry name" value="ALPHA_CA_2"/>
    <property type="match status" value="1"/>
</dbReference>